<dbReference type="AlphaFoldDB" id="A0A2P6VDX9"/>
<proteinExistence type="predicted"/>
<evidence type="ECO:0000313" key="2">
    <source>
        <dbReference type="EMBL" id="PSC72288.1"/>
    </source>
</evidence>
<reference evidence="2 3" key="1">
    <citation type="journal article" date="2018" name="Plant J.">
        <title>Genome sequences of Chlorella sorokiniana UTEX 1602 and Micractinium conductrix SAG 241.80: implications to maltose excretion by a green alga.</title>
        <authorList>
            <person name="Arriola M.B."/>
            <person name="Velmurugan N."/>
            <person name="Zhang Y."/>
            <person name="Plunkett M.H."/>
            <person name="Hondzo H."/>
            <person name="Barney B.M."/>
        </authorList>
    </citation>
    <scope>NUCLEOTIDE SEQUENCE [LARGE SCALE GENOMIC DNA]</scope>
    <source>
        <strain evidence="2 3">SAG 241.80</strain>
    </source>
</reference>
<dbReference type="EMBL" id="LHPF02000011">
    <property type="protein sequence ID" value="PSC72288.1"/>
    <property type="molecule type" value="Genomic_DNA"/>
</dbReference>
<dbReference type="OrthoDB" id="506450at2759"/>
<dbReference type="Proteomes" id="UP000239649">
    <property type="component" value="Unassembled WGS sequence"/>
</dbReference>
<feature type="signal peptide" evidence="1">
    <location>
        <begin position="1"/>
        <end position="36"/>
    </location>
</feature>
<keyword evidence="1" id="KW-0732">Signal</keyword>
<sequence length="146" mass="15121">MPRAAAKPRVAASADLLPVLLGMCLLLLNGSPGAEAHAERSLLQEARVPTNCSAPGDSWGRTAFNCSIPPSSSATCMLGAPPAAPDTALCEVVNVEKPNIRTGLTCPVLDCTAVCDLVVMQNFFPSDLVFATTELLAAWKPSVPGC</sequence>
<organism evidence="2 3">
    <name type="scientific">Micractinium conductrix</name>
    <dbReference type="NCBI Taxonomy" id="554055"/>
    <lineage>
        <taxon>Eukaryota</taxon>
        <taxon>Viridiplantae</taxon>
        <taxon>Chlorophyta</taxon>
        <taxon>core chlorophytes</taxon>
        <taxon>Trebouxiophyceae</taxon>
        <taxon>Chlorellales</taxon>
        <taxon>Chlorellaceae</taxon>
        <taxon>Chlorella clade</taxon>
        <taxon>Micractinium</taxon>
    </lineage>
</organism>
<protein>
    <submittedName>
        <fullName evidence="2">Uncharacterized protein</fullName>
    </submittedName>
</protein>
<comment type="caution">
    <text evidence="2">The sequence shown here is derived from an EMBL/GenBank/DDBJ whole genome shotgun (WGS) entry which is preliminary data.</text>
</comment>
<feature type="chain" id="PRO_5015108721" evidence="1">
    <location>
        <begin position="37"/>
        <end position="146"/>
    </location>
</feature>
<accession>A0A2P6VDX9</accession>
<name>A0A2P6VDX9_9CHLO</name>
<keyword evidence="3" id="KW-1185">Reference proteome</keyword>
<evidence type="ECO:0000256" key="1">
    <source>
        <dbReference type="SAM" id="SignalP"/>
    </source>
</evidence>
<evidence type="ECO:0000313" key="3">
    <source>
        <dbReference type="Proteomes" id="UP000239649"/>
    </source>
</evidence>
<gene>
    <name evidence="2" type="ORF">C2E20_4351</name>
</gene>